<keyword evidence="2" id="KW-0489">Methyltransferase</keyword>
<dbReference type="Pfam" id="PF13489">
    <property type="entry name" value="Methyltransf_23"/>
    <property type="match status" value="1"/>
</dbReference>
<keyword evidence="2" id="KW-0808">Transferase</keyword>
<evidence type="ECO:0000313" key="3">
    <source>
        <dbReference type="Proteomes" id="UP000319783"/>
    </source>
</evidence>
<dbReference type="InterPro" id="IPR013691">
    <property type="entry name" value="MeTrfase_14"/>
</dbReference>
<dbReference type="AlphaFoldDB" id="A0A533Q8K4"/>
<dbReference type="EMBL" id="SULG01000072">
    <property type="protein sequence ID" value="TLD40915.1"/>
    <property type="molecule type" value="Genomic_DNA"/>
</dbReference>
<accession>A0A533Q8K4</accession>
<protein>
    <submittedName>
        <fullName evidence="2">Putative NDP-hexose methyltransferase protein</fullName>
    </submittedName>
</protein>
<organism evidence="2 3">
    <name type="scientific">Candidatus Jettenia ecosi</name>
    <dbReference type="NCBI Taxonomy" id="2494326"/>
    <lineage>
        <taxon>Bacteria</taxon>
        <taxon>Pseudomonadati</taxon>
        <taxon>Planctomycetota</taxon>
        <taxon>Candidatus Brocadiia</taxon>
        <taxon>Candidatus Brocadiales</taxon>
        <taxon>Candidatus Brocadiaceae</taxon>
        <taxon>Candidatus Jettenia</taxon>
    </lineage>
</organism>
<dbReference type="InterPro" id="IPR029063">
    <property type="entry name" value="SAM-dependent_MTases_sf"/>
</dbReference>
<evidence type="ECO:0000259" key="1">
    <source>
        <dbReference type="Pfam" id="PF08484"/>
    </source>
</evidence>
<sequence length="399" mass="45425">MSLQSVQRVTKCPVCLSSQFSTFYTIPYAPAHVGILWRSKEEALHCLRGDIELACCIDCGFISNIAFDSSLMEYTEEYDNSLHFSKYYQNYAESVAKRLVEDYQLYDKKIIEIGSGKGDFLSLICKIGKNYGTGFDPSYRGNLSPVQSSDRITFIRDYYSANYSHYQGDLICSRHVFEHIPNPFEFLTALRSTINGQSNPILYFEVPNILLILKDLSVWDIIYEHCSYFGAASLETVFNLSKFDTIKLFESFGNQCIGIEATPARDGGKSLTRNSDKIAELLTLVRDFSHKCRIKLEEWENTLQHIEQNNENTVIWGAGSKSVSFLNILNIKDQITCVVDINPRKKGCYMPGTGQKIILPEELKNHIPDNVIIMNPLYKQEIQQQLNSLGLNPKLLFAI</sequence>
<feature type="domain" description="C-methyltransferase" evidence="1">
    <location>
        <begin position="283"/>
        <end position="388"/>
    </location>
</feature>
<dbReference type="GO" id="GO:0008168">
    <property type="term" value="F:methyltransferase activity"/>
    <property type="evidence" value="ECO:0007669"/>
    <property type="project" value="UniProtKB-KW"/>
</dbReference>
<dbReference type="Gene3D" id="3.40.50.150">
    <property type="entry name" value="Vaccinia Virus protein VP39"/>
    <property type="match status" value="1"/>
</dbReference>
<name>A0A533Q8K4_9BACT</name>
<evidence type="ECO:0000313" key="2">
    <source>
        <dbReference type="EMBL" id="TLD40915.1"/>
    </source>
</evidence>
<dbReference type="SUPFAM" id="SSF53335">
    <property type="entry name" value="S-adenosyl-L-methionine-dependent methyltransferases"/>
    <property type="match status" value="1"/>
</dbReference>
<proteinExistence type="predicted"/>
<dbReference type="Gene3D" id="3.40.50.720">
    <property type="entry name" value="NAD(P)-binding Rossmann-like Domain"/>
    <property type="match status" value="1"/>
</dbReference>
<reference evidence="2 3" key="1">
    <citation type="submission" date="2019-04" db="EMBL/GenBank/DDBJ databases">
        <title>Genome of a novel bacterium Candidatus Jettenia ecosi reconstructed from metagenome of an anammox bioreactor.</title>
        <authorList>
            <person name="Mardanov A.V."/>
            <person name="Beletsky A.V."/>
            <person name="Ravin N.V."/>
            <person name="Botchkova E.A."/>
            <person name="Litti Y.V."/>
            <person name="Nozhevnikova A.N."/>
        </authorList>
    </citation>
    <scope>NUCLEOTIDE SEQUENCE [LARGE SCALE GENOMIC DNA]</scope>
    <source>
        <strain evidence="2">J2</strain>
    </source>
</reference>
<gene>
    <name evidence="2" type="ORF">JETT_2835</name>
</gene>
<dbReference type="GO" id="GO:0032259">
    <property type="term" value="P:methylation"/>
    <property type="evidence" value="ECO:0007669"/>
    <property type="project" value="UniProtKB-KW"/>
</dbReference>
<comment type="caution">
    <text evidence="2">The sequence shown here is derived from an EMBL/GenBank/DDBJ whole genome shotgun (WGS) entry which is preliminary data.</text>
</comment>
<dbReference type="Proteomes" id="UP000319783">
    <property type="component" value="Unassembled WGS sequence"/>
</dbReference>
<dbReference type="Pfam" id="PF08484">
    <property type="entry name" value="Methyltransf_14"/>
    <property type="match status" value="1"/>
</dbReference>